<gene>
    <name evidence="4" type="ORF">MYCIT1_LOCUS12510</name>
</gene>
<comment type="caution">
    <text evidence="4">The sequence shown here is derived from an EMBL/GenBank/DDBJ whole genome shotgun (WGS) entry which is preliminary data.</text>
</comment>
<dbReference type="InterPro" id="IPR031358">
    <property type="entry name" value="Stealth_CR1"/>
</dbReference>
<evidence type="ECO:0000259" key="3">
    <source>
        <dbReference type="Pfam" id="PF17101"/>
    </source>
</evidence>
<proteinExistence type="predicted"/>
<keyword evidence="2" id="KW-0812">Transmembrane</keyword>
<accession>A0AAD2H6D4</accession>
<name>A0AAD2H6D4_9AGAR</name>
<reference evidence="4" key="1">
    <citation type="submission" date="2023-11" db="EMBL/GenBank/DDBJ databases">
        <authorList>
            <person name="De Vega J J."/>
            <person name="De Vega J J."/>
        </authorList>
    </citation>
    <scope>NUCLEOTIDE SEQUENCE</scope>
</reference>
<dbReference type="AlphaFoldDB" id="A0AAD2H6D4"/>
<evidence type="ECO:0000313" key="4">
    <source>
        <dbReference type="EMBL" id="CAK5269058.1"/>
    </source>
</evidence>
<feature type="domain" description="Stealth protein CR1 conserved region 1" evidence="3">
    <location>
        <begin position="136"/>
        <end position="155"/>
    </location>
</feature>
<dbReference type="Proteomes" id="UP001295794">
    <property type="component" value="Unassembled WGS sequence"/>
</dbReference>
<dbReference type="PANTHER" id="PTHR24045">
    <property type="match status" value="1"/>
</dbReference>
<evidence type="ECO:0000256" key="2">
    <source>
        <dbReference type="SAM" id="Phobius"/>
    </source>
</evidence>
<dbReference type="PANTHER" id="PTHR24045:SF0">
    <property type="entry name" value="N-ACETYLGLUCOSAMINE-1-PHOSPHOTRANSFERASE SUBUNITS ALPHA_BETA"/>
    <property type="match status" value="1"/>
</dbReference>
<dbReference type="GO" id="GO:0005794">
    <property type="term" value="C:Golgi apparatus"/>
    <property type="evidence" value="ECO:0007669"/>
    <property type="project" value="TreeGrafter"/>
</dbReference>
<dbReference type="InterPro" id="IPR047141">
    <property type="entry name" value="Stealth"/>
</dbReference>
<dbReference type="GO" id="GO:0003976">
    <property type="term" value="F:UDP-N-acetylglucosamine-lysosomal-enzyme N-acetylglucosaminephosphotransferase activity"/>
    <property type="evidence" value="ECO:0007669"/>
    <property type="project" value="TreeGrafter"/>
</dbReference>
<keyword evidence="2" id="KW-0472">Membrane</keyword>
<organism evidence="4 5">
    <name type="scientific">Mycena citricolor</name>
    <dbReference type="NCBI Taxonomy" id="2018698"/>
    <lineage>
        <taxon>Eukaryota</taxon>
        <taxon>Fungi</taxon>
        <taxon>Dikarya</taxon>
        <taxon>Basidiomycota</taxon>
        <taxon>Agaricomycotina</taxon>
        <taxon>Agaricomycetes</taxon>
        <taxon>Agaricomycetidae</taxon>
        <taxon>Agaricales</taxon>
        <taxon>Marasmiineae</taxon>
        <taxon>Mycenaceae</taxon>
        <taxon>Mycena</taxon>
    </lineage>
</organism>
<evidence type="ECO:0000313" key="5">
    <source>
        <dbReference type="Proteomes" id="UP001295794"/>
    </source>
</evidence>
<sequence>MRKRHDLPTHVPITGGYAIAVPRRLRSRHCIVLALSTFGFLVCVYLFSAPDPYPLVDLPVFYVPPQAPVPDPPAPVLLHGKRYHAFTGLSAEDALPDAHVRPIRAHERISDECLDVWVSSGKWQLPCTREMVQDARIDLVYLWVNGSDPLHVSARAVLQTELGFKAEDARYREHDELKYALRAARIGTQHWIGSRWHIVTNDVADPQHPDKRFGQLPQWLDVQCAIEGHNATASTLGQPPILVHHDNELFRYTPTGGTTVDSDKWLKRVLPSFNSHAVESQLAHLDPDVVSENIVALNDDQMIVRPLPPSAFHSPLYGPVFRFDGQLFVGGDSTGAGDASGEWRSIPWSNHVLDTRFGERKRAYIQHHARALSLPLLHEASLAFGAEFAHTPLSRFRGSHDVHGEWEVNTMFFASHYVAERHREALLWSWIVGKWGGRTEGRLDESTKELMWSEVGGKGRKRKDVQIWSVGRSYIDVEDNMKRAGLQGPATGRSGGNPQVGSQYGWVSMNGFYQSWRQIPNQEPNVRGFITFNECMKPTTESAWALFRRFATVDTHCGDIGTLPPHLSLCRMLKSLPVISKLVQSQRSGLGVFLPDVLNRNTTSQRVVPNPLTLPLVVSSTPVPLPPDPRLFAVRLIHRYSYAIGRSPDQFVRLLKPKQAEFQLRNLAMRKPALICINDDFGDDEEVVREGDKVLRKWLQEKWPEPLVCEL</sequence>
<dbReference type="EMBL" id="CAVNYO010000138">
    <property type="protein sequence ID" value="CAK5269058.1"/>
    <property type="molecule type" value="Genomic_DNA"/>
</dbReference>
<feature type="transmembrane region" description="Helical" evidence="2">
    <location>
        <begin position="30"/>
        <end position="48"/>
    </location>
</feature>
<keyword evidence="2" id="KW-1133">Transmembrane helix</keyword>
<keyword evidence="5" id="KW-1185">Reference proteome</keyword>
<dbReference type="GO" id="GO:0046835">
    <property type="term" value="P:carbohydrate phosphorylation"/>
    <property type="evidence" value="ECO:0007669"/>
    <property type="project" value="TreeGrafter"/>
</dbReference>
<protein>
    <recommendedName>
        <fullName evidence="3">Stealth protein CR1 conserved region 1 domain-containing protein</fullName>
    </recommendedName>
</protein>
<dbReference type="Pfam" id="PF17101">
    <property type="entry name" value="Stealth_CR1"/>
    <property type="match status" value="1"/>
</dbReference>
<evidence type="ECO:0000256" key="1">
    <source>
        <dbReference type="ARBA" id="ARBA00022679"/>
    </source>
</evidence>
<keyword evidence="1" id="KW-0808">Transferase</keyword>